<evidence type="ECO:0000313" key="2">
    <source>
        <dbReference type="EMBL" id="MBF4163028.1"/>
    </source>
</evidence>
<dbReference type="InterPro" id="IPR038287">
    <property type="entry name" value="Cse2_sf"/>
</dbReference>
<feature type="region of interest" description="Disordered" evidence="1">
    <location>
        <begin position="189"/>
        <end position="215"/>
    </location>
</feature>
<gene>
    <name evidence="2" type="primary">casB</name>
    <name evidence="2" type="ORF">ISG29_15135</name>
</gene>
<dbReference type="Gene3D" id="1.10.520.40">
    <property type="entry name" value="CRISPR-associated protein Cse2"/>
    <property type="match status" value="1"/>
</dbReference>
<dbReference type="Pfam" id="PF09485">
    <property type="entry name" value="CRISPR_Cse2"/>
    <property type="match status" value="1"/>
</dbReference>
<name>A0A930YC14_9ACTN</name>
<comment type="caution">
    <text evidence="2">The sequence shown here is derived from an EMBL/GenBank/DDBJ whole genome shotgun (WGS) entry which is preliminary data.</text>
</comment>
<evidence type="ECO:0000256" key="1">
    <source>
        <dbReference type="SAM" id="MobiDB-lite"/>
    </source>
</evidence>
<feature type="compositionally biased region" description="Low complexity" evidence="1">
    <location>
        <begin position="205"/>
        <end position="215"/>
    </location>
</feature>
<accession>A0A930YC14</accession>
<dbReference type="NCBIfam" id="TIGR02548">
    <property type="entry name" value="casB_cse2"/>
    <property type="match status" value="1"/>
</dbReference>
<dbReference type="AlphaFoldDB" id="A0A930YC14"/>
<evidence type="ECO:0000313" key="3">
    <source>
        <dbReference type="Proteomes" id="UP000656804"/>
    </source>
</evidence>
<dbReference type="CDD" id="cd09731">
    <property type="entry name" value="Cse2_I-E"/>
    <property type="match status" value="1"/>
</dbReference>
<dbReference type="InterPro" id="IPR013382">
    <property type="entry name" value="CRISPR-assoc_prot_Cse2"/>
</dbReference>
<dbReference type="Proteomes" id="UP000656804">
    <property type="component" value="Unassembled WGS sequence"/>
</dbReference>
<keyword evidence="3" id="KW-1185">Reference proteome</keyword>
<proteinExistence type="predicted"/>
<organism evidence="2 3">
    <name type="scientific">Nocardioides acrostichi</name>
    <dbReference type="NCBI Taxonomy" id="2784339"/>
    <lineage>
        <taxon>Bacteria</taxon>
        <taxon>Bacillati</taxon>
        <taxon>Actinomycetota</taxon>
        <taxon>Actinomycetes</taxon>
        <taxon>Propionibacteriales</taxon>
        <taxon>Nocardioidaceae</taxon>
        <taxon>Nocardioides</taxon>
    </lineage>
</organism>
<dbReference type="RefSeq" id="WP_194504282.1">
    <property type="nucleotide sequence ID" value="NZ_JADIVZ010000008.1"/>
</dbReference>
<dbReference type="EMBL" id="JADIVZ010000008">
    <property type="protein sequence ID" value="MBF4163028.1"/>
    <property type="molecule type" value="Genomic_DNA"/>
</dbReference>
<reference evidence="2" key="1">
    <citation type="submission" date="2020-11" db="EMBL/GenBank/DDBJ databases">
        <title>Nocardioides sp. CBS4Y-1, whole genome shotgun sequence.</title>
        <authorList>
            <person name="Tuo L."/>
        </authorList>
    </citation>
    <scope>NUCLEOTIDE SEQUENCE</scope>
    <source>
        <strain evidence="2">CBS4Y-1</strain>
    </source>
</reference>
<sequence length="215" mass="23765">MTTDPNPLATMVSRRAIALARAYQRDEPSATADLARLRRLVPDTDEVAPEAWELVQLPDAMIGEAPDPNVYERAAQYAATAALGLFALHQQSGRDHAMHKSGWENHLGRSLALLRLRRESGIDAKVRALVRADRQVSAVRHLRSLVGLLRSEQIPVDYGDLAASLHQLTRRGGPQAVRIRWMRDYRRPLKNDETVETPTDPPPTDAASTATGDPS</sequence>
<protein>
    <submittedName>
        <fullName evidence="2">Type I-E CRISPR-associated protein Cse2/CasB</fullName>
    </submittedName>
</protein>